<reference evidence="2" key="1">
    <citation type="submission" date="2021-02" db="EMBL/GenBank/DDBJ databases">
        <title>Thiocyanate and organic carbon inputs drive convergent selection for specific autotrophic Afipia and Thiobacillus strains within complex microbiomes.</title>
        <authorList>
            <person name="Huddy R.J."/>
            <person name="Sachdeva R."/>
            <person name="Kadzinga F."/>
            <person name="Kantor R.S."/>
            <person name="Harrison S.T.L."/>
            <person name="Banfield J.F."/>
        </authorList>
    </citation>
    <scope>NUCLEOTIDE SEQUENCE</scope>
    <source>
        <strain evidence="2">SCN18_13_7_16_R3_B_64_19</strain>
    </source>
</reference>
<keyword evidence="1" id="KW-0812">Transmembrane</keyword>
<evidence type="ECO:0000313" key="3">
    <source>
        <dbReference type="Proteomes" id="UP000664800"/>
    </source>
</evidence>
<sequence length="60" mass="6352">MFTLINTFIATFVGLTHGALVLIGALLGGVAFLIMAIGFLMIGIKGLIDAWFESTEHGRA</sequence>
<organism evidence="2 3">
    <name type="scientific">Thiomonas arsenitoxydans (strain DSM 22701 / CIP 110005 / 3As)</name>
    <dbReference type="NCBI Taxonomy" id="426114"/>
    <lineage>
        <taxon>Bacteria</taxon>
        <taxon>Pseudomonadati</taxon>
        <taxon>Pseudomonadota</taxon>
        <taxon>Betaproteobacteria</taxon>
        <taxon>Burkholderiales</taxon>
        <taxon>Thiomonas</taxon>
    </lineage>
</organism>
<proteinExistence type="predicted"/>
<evidence type="ECO:0000313" key="2">
    <source>
        <dbReference type="EMBL" id="MBN8745466.1"/>
    </source>
</evidence>
<name>A0A8I1MXH4_THIA3</name>
<dbReference type="AlphaFoldDB" id="A0A8I1MXH4"/>
<evidence type="ECO:0000256" key="1">
    <source>
        <dbReference type="SAM" id="Phobius"/>
    </source>
</evidence>
<keyword evidence="1" id="KW-1133">Transmembrane helix</keyword>
<keyword evidence="1" id="KW-0472">Membrane</keyword>
<accession>A0A8I1MXH4</accession>
<comment type="caution">
    <text evidence="2">The sequence shown here is derived from an EMBL/GenBank/DDBJ whole genome shotgun (WGS) entry which is preliminary data.</text>
</comment>
<feature type="transmembrane region" description="Helical" evidence="1">
    <location>
        <begin position="20"/>
        <end position="42"/>
    </location>
</feature>
<protein>
    <submittedName>
        <fullName evidence="2">Uncharacterized protein</fullName>
    </submittedName>
</protein>
<dbReference type="RefSeq" id="WP_276732248.1">
    <property type="nucleotide sequence ID" value="NZ_JAFKMR010000031.1"/>
</dbReference>
<gene>
    <name evidence="2" type="ORF">J0I24_14365</name>
</gene>
<dbReference type="Proteomes" id="UP000664800">
    <property type="component" value="Unassembled WGS sequence"/>
</dbReference>
<dbReference type="EMBL" id="JAFKMR010000031">
    <property type="protein sequence ID" value="MBN8745466.1"/>
    <property type="molecule type" value="Genomic_DNA"/>
</dbReference>